<dbReference type="RefSeq" id="WP_377943141.1">
    <property type="nucleotide sequence ID" value="NZ_JBHUCX010000028.1"/>
</dbReference>
<feature type="domain" description="Aromatic amino acid beta-eliminating lyase/threonine aldolase" evidence="4">
    <location>
        <begin position="6"/>
        <end position="289"/>
    </location>
</feature>
<dbReference type="InterPro" id="IPR023603">
    <property type="entry name" value="Low_specificity_L-TA-like"/>
</dbReference>
<comment type="cofactor">
    <cofactor evidence="1">
        <name>pyridoxal 5'-phosphate</name>
        <dbReference type="ChEBI" id="CHEBI:597326"/>
    </cofactor>
</comment>
<comment type="similarity">
    <text evidence="2">Belongs to the threonine aldolase family.</text>
</comment>
<dbReference type="PANTHER" id="PTHR48097:SF9">
    <property type="entry name" value="L-THREONINE ALDOLASE"/>
    <property type="match status" value="1"/>
</dbReference>
<dbReference type="Pfam" id="PF01212">
    <property type="entry name" value="Beta_elim_lyase"/>
    <property type="match status" value="1"/>
</dbReference>
<dbReference type="SUPFAM" id="SSF53383">
    <property type="entry name" value="PLP-dependent transferases"/>
    <property type="match status" value="1"/>
</dbReference>
<dbReference type="CDD" id="cd06502">
    <property type="entry name" value="TA_like"/>
    <property type="match status" value="1"/>
</dbReference>
<dbReference type="Gene3D" id="3.40.640.10">
    <property type="entry name" value="Type I PLP-dependent aspartate aminotransferase-like (Major domain)"/>
    <property type="match status" value="1"/>
</dbReference>
<evidence type="ECO:0000313" key="5">
    <source>
        <dbReference type="EMBL" id="MFD1675266.1"/>
    </source>
</evidence>
<reference evidence="6" key="1">
    <citation type="journal article" date="2019" name="Int. J. Syst. Evol. Microbiol.">
        <title>The Global Catalogue of Microorganisms (GCM) 10K type strain sequencing project: providing services to taxonomists for standard genome sequencing and annotation.</title>
        <authorList>
            <consortium name="The Broad Institute Genomics Platform"/>
            <consortium name="The Broad Institute Genome Sequencing Center for Infectious Disease"/>
            <person name="Wu L."/>
            <person name="Ma J."/>
        </authorList>
    </citation>
    <scope>NUCLEOTIDE SEQUENCE [LARGE SCALE GENOMIC DNA]</scope>
    <source>
        <strain evidence="6">CGMCC 1.12286</strain>
    </source>
</reference>
<dbReference type="PIRSF" id="PIRSF017617">
    <property type="entry name" value="Thr_aldolase"/>
    <property type="match status" value="1"/>
</dbReference>
<keyword evidence="6" id="KW-1185">Reference proteome</keyword>
<gene>
    <name evidence="5" type="ORF">ACFSB2_11225</name>
</gene>
<dbReference type="InterPro" id="IPR015424">
    <property type="entry name" value="PyrdxlP-dep_Trfase"/>
</dbReference>
<comment type="caution">
    <text evidence="5">The sequence shown here is derived from an EMBL/GenBank/DDBJ whole genome shotgun (WGS) entry which is preliminary data.</text>
</comment>
<organism evidence="5 6">
    <name type="scientific">Alicyclobacillus fodiniaquatilis</name>
    <dbReference type="NCBI Taxonomy" id="1661150"/>
    <lineage>
        <taxon>Bacteria</taxon>
        <taxon>Bacillati</taxon>
        <taxon>Bacillota</taxon>
        <taxon>Bacilli</taxon>
        <taxon>Bacillales</taxon>
        <taxon>Alicyclobacillaceae</taxon>
        <taxon>Alicyclobacillus</taxon>
    </lineage>
</organism>
<dbReference type="InterPro" id="IPR015422">
    <property type="entry name" value="PyrdxlP-dep_Trfase_small"/>
</dbReference>
<dbReference type="InterPro" id="IPR015421">
    <property type="entry name" value="PyrdxlP-dep_Trfase_major"/>
</dbReference>
<evidence type="ECO:0000259" key="4">
    <source>
        <dbReference type="Pfam" id="PF01212"/>
    </source>
</evidence>
<proteinExistence type="inferred from homology"/>
<evidence type="ECO:0000313" key="6">
    <source>
        <dbReference type="Proteomes" id="UP001597079"/>
    </source>
</evidence>
<sequence>MAKRIDLRSDTVTTPTDEMRQAMANAEVGDDVYGEDPTVNHLEALAAEMLGKESALFVTSGTQGNQVAIATLAGRGEEVIAEAESHIFFYEAAAVAAIAGAQIRQVKGARGVLQPADVQAAIRKLDVHQPRTAAISLENTHNRAGGTVTPLAVLQEIAQVAHAHQVAVHMDGARLFNAAVASGHSVKEICAHVDTVQFCLSKGLAAPVGSLLAGSNAFIAQARQWRKRLGGGLRQVGVLAAPGILALTKMVDRLADDHANARLLAEHLVEMRGVAVDMETVETNIIIADIADSGVDVEAFLADLGQAGVLATAFGPTQVRFVTHKDVSREDILAAVDIIAQVMQSAQPIEEAGLSGG</sequence>
<name>A0ABW4JFU0_9BACL</name>
<dbReference type="Gene3D" id="3.90.1150.10">
    <property type="entry name" value="Aspartate Aminotransferase, domain 1"/>
    <property type="match status" value="1"/>
</dbReference>
<dbReference type="NCBIfam" id="NF041359">
    <property type="entry name" value="GntG_guanitoxin"/>
    <property type="match status" value="1"/>
</dbReference>
<dbReference type="EMBL" id="JBHUCX010000028">
    <property type="protein sequence ID" value="MFD1675266.1"/>
    <property type="molecule type" value="Genomic_DNA"/>
</dbReference>
<evidence type="ECO:0000256" key="3">
    <source>
        <dbReference type="ARBA" id="ARBA00022898"/>
    </source>
</evidence>
<evidence type="ECO:0000256" key="1">
    <source>
        <dbReference type="ARBA" id="ARBA00001933"/>
    </source>
</evidence>
<dbReference type="PANTHER" id="PTHR48097">
    <property type="entry name" value="L-THREONINE ALDOLASE-RELATED"/>
    <property type="match status" value="1"/>
</dbReference>
<keyword evidence="3" id="KW-0663">Pyridoxal phosphate</keyword>
<dbReference type="InterPro" id="IPR001597">
    <property type="entry name" value="ArAA_b-elim_lyase/Thr_aldolase"/>
</dbReference>
<dbReference type="Proteomes" id="UP001597079">
    <property type="component" value="Unassembled WGS sequence"/>
</dbReference>
<protein>
    <submittedName>
        <fullName evidence="5">Threonine aldolase family protein</fullName>
    </submittedName>
</protein>
<evidence type="ECO:0000256" key="2">
    <source>
        <dbReference type="ARBA" id="ARBA00006966"/>
    </source>
</evidence>
<accession>A0ABW4JFU0</accession>